<dbReference type="Proteomes" id="UP000460718">
    <property type="component" value="Unassembled WGS sequence"/>
</dbReference>
<sequence length="369" mass="42474">RLPETEEGLVFADLDKKLLIGARTLVDSCGHYSRPDMLWLGVDARERKHTSLIESVDLGGETQPKKRKRKYRKSTHAILKEEKEALLVEIDTLTEHQFTAVHALTNEYSLTDTEVGSSLHRFIHLDKGESSRRAALMAMKDDVITHGLHLLQRRKPQIHQPWRPMHEDHGFEASSGDYYASSFAVMPFKRFSTVQQAFAALITYFSNLEISRSENFGSVTIREDNDSFNADVAQNRLVTTTRSGHQMESNTVFFSKLVEEGTHVGQQRGFGIVVCDFVDEDDRYPFHSETRVRRDLSSVLEISSYARQKPRGAKGEQEVVVVLTRWVYTRLHYPGFTMPPDHWESQWDMCQNTEQWMQLLRPSILETLT</sequence>
<organism evidence="1 2">
    <name type="scientific">Phytophthora fragariae</name>
    <dbReference type="NCBI Taxonomy" id="53985"/>
    <lineage>
        <taxon>Eukaryota</taxon>
        <taxon>Sar</taxon>
        <taxon>Stramenopiles</taxon>
        <taxon>Oomycota</taxon>
        <taxon>Peronosporomycetes</taxon>
        <taxon>Peronosporales</taxon>
        <taxon>Peronosporaceae</taxon>
        <taxon>Phytophthora</taxon>
    </lineage>
</organism>
<gene>
    <name evidence="1" type="ORF">PF011_g30281</name>
</gene>
<proteinExistence type="predicted"/>
<comment type="caution">
    <text evidence="1">The sequence shown here is derived from an EMBL/GenBank/DDBJ whole genome shotgun (WGS) entry which is preliminary data.</text>
</comment>
<dbReference type="AlphaFoldDB" id="A0A6A3GSG1"/>
<evidence type="ECO:0000313" key="1">
    <source>
        <dbReference type="EMBL" id="KAE8959900.1"/>
    </source>
</evidence>
<dbReference type="EMBL" id="QXFW01006183">
    <property type="protein sequence ID" value="KAE8959900.1"/>
    <property type="molecule type" value="Genomic_DNA"/>
</dbReference>
<evidence type="ECO:0000313" key="2">
    <source>
        <dbReference type="Proteomes" id="UP000460718"/>
    </source>
</evidence>
<feature type="non-terminal residue" evidence="1">
    <location>
        <position position="1"/>
    </location>
</feature>
<name>A0A6A3GSG1_9STRA</name>
<protein>
    <submittedName>
        <fullName evidence="1">Uncharacterized protein</fullName>
    </submittedName>
</protein>
<accession>A0A6A3GSG1</accession>
<reference evidence="1 2" key="1">
    <citation type="submission" date="2018-09" db="EMBL/GenBank/DDBJ databases">
        <title>Genomic investigation of the strawberry pathogen Phytophthora fragariae indicates pathogenicity is determined by transcriptional variation in three key races.</title>
        <authorList>
            <person name="Adams T.M."/>
            <person name="Armitage A.D."/>
            <person name="Sobczyk M.K."/>
            <person name="Bates H.J."/>
            <person name="Dunwell J.M."/>
            <person name="Nellist C.F."/>
            <person name="Harrison R.J."/>
        </authorList>
    </citation>
    <scope>NUCLEOTIDE SEQUENCE [LARGE SCALE GENOMIC DNA]</scope>
    <source>
        <strain evidence="1 2">SCRP245</strain>
    </source>
</reference>